<dbReference type="AlphaFoldDB" id="A0A163JAR1"/>
<proteinExistence type="predicted"/>
<dbReference type="PROSITE" id="PS50076">
    <property type="entry name" value="DNAJ_2"/>
    <property type="match status" value="1"/>
</dbReference>
<evidence type="ECO:0000313" key="3">
    <source>
        <dbReference type="Proteomes" id="UP000078561"/>
    </source>
</evidence>
<dbReference type="CDD" id="cd06257">
    <property type="entry name" value="DnaJ"/>
    <property type="match status" value="1"/>
</dbReference>
<dbReference type="Gene3D" id="1.10.287.110">
    <property type="entry name" value="DnaJ domain"/>
    <property type="match status" value="1"/>
</dbReference>
<evidence type="ECO:0000313" key="2">
    <source>
        <dbReference type="EMBL" id="SAL99185.1"/>
    </source>
</evidence>
<protein>
    <recommendedName>
        <fullName evidence="1">J domain-containing protein</fullName>
    </recommendedName>
</protein>
<dbReference type="SUPFAM" id="SSF46565">
    <property type="entry name" value="Chaperone J-domain"/>
    <property type="match status" value="1"/>
</dbReference>
<dbReference type="InterPro" id="IPR001623">
    <property type="entry name" value="DnaJ_domain"/>
</dbReference>
<dbReference type="InParanoid" id="A0A163JAR1"/>
<accession>A0A163JAR1</accession>
<reference evidence="2" key="1">
    <citation type="submission" date="2016-04" db="EMBL/GenBank/DDBJ databases">
        <authorList>
            <person name="Evans L.H."/>
            <person name="Alamgir A."/>
            <person name="Owens N."/>
            <person name="Weber N.D."/>
            <person name="Virtaneva K."/>
            <person name="Barbian K."/>
            <person name="Babar A."/>
            <person name="Rosenke K."/>
        </authorList>
    </citation>
    <scope>NUCLEOTIDE SEQUENCE [LARGE SCALE GENOMIC DNA]</scope>
    <source>
        <strain evidence="2">CBS 101.48</strain>
    </source>
</reference>
<feature type="domain" description="J" evidence="1">
    <location>
        <begin position="3"/>
        <end position="79"/>
    </location>
</feature>
<name>A0A163JAR1_ABSGL</name>
<dbReference type="InterPro" id="IPR036869">
    <property type="entry name" value="J_dom_sf"/>
</dbReference>
<organism evidence="2">
    <name type="scientific">Absidia glauca</name>
    <name type="common">Pin mould</name>
    <dbReference type="NCBI Taxonomy" id="4829"/>
    <lineage>
        <taxon>Eukaryota</taxon>
        <taxon>Fungi</taxon>
        <taxon>Fungi incertae sedis</taxon>
        <taxon>Mucoromycota</taxon>
        <taxon>Mucoromycotina</taxon>
        <taxon>Mucoromycetes</taxon>
        <taxon>Mucorales</taxon>
        <taxon>Cunninghamellaceae</taxon>
        <taxon>Absidia</taxon>
    </lineage>
</organism>
<gene>
    <name evidence="2" type="primary">ABSGL_04772.1 scaffold 5911</name>
</gene>
<dbReference type="Pfam" id="PF00226">
    <property type="entry name" value="DnaJ"/>
    <property type="match status" value="1"/>
</dbReference>
<dbReference type="Proteomes" id="UP000078561">
    <property type="component" value="Unassembled WGS sequence"/>
</dbReference>
<keyword evidence="3" id="KW-1185">Reference proteome</keyword>
<dbReference type="EMBL" id="LT552523">
    <property type="protein sequence ID" value="SAL99185.1"/>
    <property type="molecule type" value="Genomic_DNA"/>
</dbReference>
<evidence type="ECO:0000259" key="1">
    <source>
        <dbReference type="PROSITE" id="PS50076"/>
    </source>
</evidence>
<sequence length="121" mass="14244">MPNYFALLDLPLIVSRDRIKQGYLSLALASHPDLLDLRPNPANQEEKSRHFCRLAQAYLVLGSRGRRRNHRRRLREHMGRISNDFEPIETLERAYEVFDDVMDDLYCLLIKGKIKPNVARR</sequence>